<evidence type="ECO:0000313" key="3">
    <source>
        <dbReference type="Proteomes" id="UP000184130"/>
    </source>
</evidence>
<gene>
    <name evidence="2" type="ORF">SAMN05216463_10360</name>
</gene>
<feature type="transmembrane region" description="Helical" evidence="1">
    <location>
        <begin position="120"/>
        <end position="138"/>
    </location>
</feature>
<name>A0A1M6S9U0_XYLRU</name>
<proteinExistence type="predicted"/>
<reference evidence="2 3" key="1">
    <citation type="submission" date="2016-11" db="EMBL/GenBank/DDBJ databases">
        <authorList>
            <person name="Jaros S."/>
            <person name="Januszkiewicz K."/>
            <person name="Wedrychowicz H."/>
        </authorList>
    </citation>
    <scope>NUCLEOTIDE SEQUENCE [LARGE SCALE GENOMIC DNA]</scope>
    <source>
        <strain evidence="2 3">KHT3</strain>
    </source>
</reference>
<dbReference type="Pfam" id="PF11667">
    <property type="entry name" value="DUF3267"/>
    <property type="match status" value="1"/>
</dbReference>
<dbReference type="EMBL" id="FRBD01000003">
    <property type="protein sequence ID" value="SHK41436.1"/>
    <property type="molecule type" value="Genomic_DNA"/>
</dbReference>
<feature type="transmembrane region" description="Helical" evidence="1">
    <location>
        <begin position="21"/>
        <end position="43"/>
    </location>
</feature>
<dbReference type="Proteomes" id="UP000184130">
    <property type="component" value="Unassembled WGS sequence"/>
</dbReference>
<evidence type="ECO:0000313" key="2">
    <source>
        <dbReference type="EMBL" id="SHK41436.1"/>
    </source>
</evidence>
<keyword evidence="1" id="KW-0812">Transmembrane</keyword>
<evidence type="ECO:0000256" key="1">
    <source>
        <dbReference type="SAM" id="Phobius"/>
    </source>
</evidence>
<keyword evidence="1" id="KW-0472">Membrane</keyword>
<feature type="transmembrane region" description="Helical" evidence="1">
    <location>
        <begin position="63"/>
        <end position="84"/>
    </location>
</feature>
<organism evidence="2 3">
    <name type="scientific">Xylanibacter ruminicola</name>
    <name type="common">Prevotella ruminicola</name>
    <dbReference type="NCBI Taxonomy" id="839"/>
    <lineage>
        <taxon>Bacteria</taxon>
        <taxon>Pseudomonadati</taxon>
        <taxon>Bacteroidota</taxon>
        <taxon>Bacteroidia</taxon>
        <taxon>Bacteroidales</taxon>
        <taxon>Prevotellaceae</taxon>
        <taxon>Xylanibacter</taxon>
    </lineage>
</organism>
<feature type="transmembrane region" description="Helical" evidence="1">
    <location>
        <begin position="144"/>
        <end position="164"/>
    </location>
</feature>
<protein>
    <submittedName>
        <fullName evidence="2">Putative zincin peptidase</fullName>
    </submittedName>
</protein>
<keyword evidence="1" id="KW-1133">Transmembrane helix</keyword>
<dbReference type="InterPro" id="IPR021683">
    <property type="entry name" value="DUF3267"/>
</dbReference>
<sequence length="186" mass="20611">MDMEENEVKGRKVAIDIVKANIFAVAIMVVAAIVFLVPFFWIWAGKKPIGELLGGIGNWGTAFILMFVGIVVHELIHGLTWAYYAKSGWKSISFGVMWKLLTPYCHCDEPMHIPGYMMGAMMPCIILGVIPAIVALFIGSLPMLAWGIFFIAAAAGDIWMTWLLTKENPKSMVLDHPSEAGFYIID</sequence>
<dbReference type="AlphaFoldDB" id="A0A1M6S9U0"/>
<accession>A0A1M6S9U0</accession>
<dbReference type="OrthoDB" id="9789112at2"/>